<dbReference type="Gene3D" id="3.40.50.720">
    <property type="entry name" value="NAD(P)-binding Rossmann-like Domain"/>
    <property type="match status" value="1"/>
</dbReference>
<dbReference type="AlphaFoldDB" id="A0A1Q5U785"/>
<dbReference type="InterPro" id="IPR013154">
    <property type="entry name" value="ADH-like_N"/>
</dbReference>
<evidence type="ECO:0000256" key="2">
    <source>
        <dbReference type="ARBA" id="ARBA00008072"/>
    </source>
</evidence>
<gene>
    <name evidence="7" type="ORF">PENSUB_5693</name>
</gene>
<keyword evidence="4" id="KW-0862">Zinc</keyword>
<dbReference type="EMBL" id="MNBE01000569">
    <property type="protein sequence ID" value="OKP08326.1"/>
    <property type="molecule type" value="Genomic_DNA"/>
</dbReference>
<dbReference type="InterPro" id="IPR036291">
    <property type="entry name" value="NAD(P)-bd_dom_sf"/>
</dbReference>
<proteinExistence type="inferred from homology"/>
<dbReference type="PANTHER" id="PTHR42813">
    <property type="entry name" value="ZINC-TYPE ALCOHOL DEHYDROGENASE-LIKE"/>
    <property type="match status" value="1"/>
</dbReference>
<comment type="cofactor">
    <cofactor evidence="1">
        <name>Zn(2+)</name>
        <dbReference type="ChEBI" id="CHEBI:29105"/>
    </cofactor>
</comment>
<protein>
    <submittedName>
        <fullName evidence="7">S-(Hydroxymethyl)glutathione dehydrogenase</fullName>
    </submittedName>
</protein>
<dbReference type="GO" id="GO:0046872">
    <property type="term" value="F:metal ion binding"/>
    <property type="evidence" value="ECO:0007669"/>
    <property type="project" value="UniProtKB-KW"/>
</dbReference>
<keyword evidence="3" id="KW-0479">Metal-binding</keyword>
<dbReference type="STRING" id="1316194.A0A1Q5U785"/>
<dbReference type="SUPFAM" id="SSF51735">
    <property type="entry name" value="NAD(P)-binding Rossmann-fold domains"/>
    <property type="match status" value="1"/>
</dbReference>
<dbReference type="Proteomes" id="UP000186955">
    <property type="component" value="Unassembled WGS sequence"/>
</dbReference>
<dbReference type="PANTHER" id="PTHR42813:SF3">
    <property type="entry name" value="GLUTATHIONE-INDEPENDENT FORMALDEHYDE DEHYDROGENASE"/>
    <property type="match status" value="1"/>
</dbReference>
<evidence type="ECO:0000313" key="7">
    <source>
        <dbReference type="EMBL" id="OKP08326.1"/>
    </source>
</evidence>
<evidence type="ECO:0000256" key="1">
    <source>
        <dbReference type="ARBA" id="ARBA00001947"/>
    </source>
</evidence>
<accession>A0A1Q5U785</accession>
<feature type="domain" description="Alcohol dehydrogenase-like N-terminal" evidence="6">
    <location>
        <begin position="32"/>
        <end position="140"/>
    </location>
</feature>
<name>A0A1Q5U785_9EURO</name>
<dbReference type="Pfam" id="PF08240">
    <property type="entry name" value="ADH_N"/>
    <property type="match status" value="1"/>
</dbReference>
<comment type="caution">
    <text evidence="7">The sequence shown here is derived from an EMBL/GenBank/DDBJ whole genome shotgun (WGS) entry which is preliminary data.</text>
</comment>
<keyword evidence="8" id="KW-1185">Reference proteome</keyword>
<comment type="similarity">
    <text evidence="2">Belongs to the zinc-containing alcohol dehydrogenase family.</text>
</comment>
<dbReference type="SUPFAM" id="SSF50129">
    <property type="entry name" value="GroES-like"/>
    <property type="match status" value="1"/>
</dbReference>
<evidence type="ECO:0000256" key="5">
    <source>
        <dbReference type="ARBA" id="ARBA00023027"/>
    </source>
</evidence>
<reference evidence="7 8" key="1">
    <citation type="submission" date="2016-10" db="EMBL/GenBank/DDBJ databases">
        <title>Genome sequence of the ascomycete fungus Penicillium subrubescens.</title>
        <authorList>
            <person name="De Vries R.P."/>
            <person name="Peng M."/>
            <person name="Dilokpimol A."/>
            <person name="Hilden K."/>
            <person name="Makela M.R."/>
            <person name="Grigoriev I."/>
            <person name="Riley R."/>
            <person name="Granchi Z."/>
        </authorList>
    </citation>
    <scope>NUCLEOTIDE SEQUENCE [LARGE SCALE GENOMIC DNA]</scope>
    <source>
        <strain evidence="7 8">CBS 132785</strain>
    </source>
</reference>
<keyword evidence="5" id="KW-0520">NAD</keyword>
<dbReference type="Gene3D" id="3.90.180.10">
    <property type="entry name" value="Medium-chain alcohol dehydrogenases, catalytic domain"/>
    <property type="match status" value="1"/>
</dbReference>
<organism evidence="7 8">
    <name type="scientific">Penicillium subrubescens</name>
    <dbReference type="NCBI Taxonomy" id="1316194"/>
    <lineage>
        <taxon>Eukaryota</taxon>
        <taxon>Fungi</taxon>
        <taxon>Dikarya</taxon>
        <taxon>Ascomycota</taxon>
        <taxon>Pezizomycotina</taxon>
        <taxon>Eurotiomycetes</taxon>
        <taxon>Eurotiomycetidae</taxon>
        <taxon>Eurotiales</taxon>
        <taxon>Aspergillaceae</taxon>
        <taxon>Penicillium</taxon>
    </lineage>
</organism>
<evidence type="ECO:0000259" key="6">
    <source>
        <dbReference type="Pfam" id="PF08240"/>
    </source>
</evidence>
<evidence type="ECO:0000256" key="4">
    <source>
        <dbReference type="ARBA" id="ARBA00022833"/>
    </source>
</evidence>
<evidence type="ECO:0000256" key="3">
    <source>
        <dbReference type="ARBA" id="ARBA00022723"/>
    </source>
</evidence>
<dbReference type="InterPro" id="IPR011032">
    <property type="entry name" value="GroES-like_sf"/>
</dbReference>
<evidence type="ECO:0000313" key="8">
    <source>
        <dbReference type="Proteomes" id="UP000186955"/>
    </source>
</evidence>
<sequence length="380" mass="40569">MTAKKELVAVTWGGNPLQVNVSTLPIPQILDPTDAIIKVSLAAIGSADIHTYNGVYEDKEVPWVMGQEALGIIVEVGNSVTSFSIGDKVVVPDQTSNGLEDLSTAELMGLGLGSEYYLTTGCQAGYVRVPFANDNLYPIPQNDADSLKSSVTDLDLDYLLATGIFATGWGALDLSGFQPGDSVAIFGAGPIGLMAVYSAILRGASRVFLIDGDRQRLSIAEGLGAMPIDLTHSEPISKILRQEPDGVFRSVDCVGIEAATKLHRTEDKVLQNMTAITKDGGGIGRVGTFKTTSNSSSTSPWQFLLPNFQLAVSGLFKKDPQVRSGVIDSALIAPKLIEMISKGKARPSLIVSSIIDVNEAPQFYERASQHLETKVVIRFP</sequence>